<protein>
    <submittedName>
        <fullName evidence="1">Uncharacterized protein</fullName>
    </submittedName>
</protein>
<evidence type="ECO:0000313" key="2">
    <source>
        <dbReference type="Proteomes" id="UP001055072"/>
    </source>
</evidence>
<comment type="caution">
    <text evidence="1">The sequence shown here is derived from an EMBL/GenBank/DDBJ whole genome shotgun (WGS) entry which is preliminary data.</text>
</comment>
<dbReference type="Proteomes" id="UP001055072">
    <property type="component" value="Unassembled WGS sequence"/>
</dbReference>
<proteinExistence type="predicted"/>
<gene>
    <name evidence="1" type="ORF">BDY19DRAFT_957399</name>
</gene>
<accession>A0ACB8TXZ0</accession>
<name>A0ACB8TXZ0_9APHY</name>
<reference evidence="1" key="1">
    <citation type="journal article" date="2021" name="Environ. Microbiol.">
        <title>Gene family expansions and transcriptome signatures uncover fungal adaptations to wood decay.</title>
        <authorList>
            <person name="Hage H."/>
            <person name="Miyauchi S."/>
            <person name="Viragh M."/>
            <person name="Drula E."/>
            <person name="Min B."/>
            <person name="Chaduli D."/>
            <person name="Navarro D."/>
            <person name="Favel A."/>
            <person name="Norest M."/>
            <person name="Lesage-Meessen L."/>
            <person name="Balint B."/>
            <person name="Merenyi Z."/>
            <person name="de Eugenio L."/>
            <person name="Morin E."/>
            <person name="Martinez A.T."/>
            <person name="Baldrian P."/>
            <person name="Stursova M."/>
            <person name="Martinez M.J."/>
            <person name="Novotny C."/>
            <person name="Magnuson J.K."/>
            <person name="Spatafora J.W."/>
            <person name="Maurice S."/>
            <person name="Pangilinan J."/>
            <person name="Andreopoulos W."/>
            <person name="LaButti K."/>
            <person name="Hundley H."/>
            <person name="Na H."/>
            <person name="Kuo A."/>
            <person name="Barry K."/>
            <person name="Lipzen A."/>
            <person name="Henrissat B."/>
            <person name="Riley R."/>
            <person name="Ahrendt S."/>
            <person name="Nagy L.G."/>
            <person name="Grigoriev I.V."/>
            <person name="Martin F."/>
            <person name="Rosso M.N."/>
        </authorList>
    </citation>
    <scope>NUCLEOTIDE SEQUENCE</scope>
    <source>
        <strain evidence="1">CBS 384.51</strain>
    </source>
</reference>
<organism evidence="1 2">
    <name type="scientific">Irpex rosettiformis</name>
    <dbReference type="NCBI Taxonomy" id="378272"/>
    <lineage>
        <taxon>Eukaryota</taxon>
        <taxon>Fungi</taxon>
        <taxon>Dikarya</taxon>
        <taxon>Basidiomycota</taxon>
        <taxon>Agaricomycotina</taxon>
        <taxon>Agaricomycetes</taxon>
        <taxon>Polyporales</taxon>
        <taxon>Irpicaceae</taxon>
        <taxon>Irpex</taxon>
    </lineage>
</organism>
<dbReference type="EMBL" id="MU274920">
    <property type="protein sequence ID" value="KAI0086927.1"/>
    <property type="molecule type" value="Genomic_DNA"/>
</dbReference>
<sequence length="426" mass="48737">MQSLLDAPPEILEQILLELDPLDVSSVSQTCTALHDHIYDPSNELLWRDLYLSMPLDDPRRCFDPLGNPIKHEDIHWRESLQRIIRARTVVRRPELGSSQEERLAIAQTLLELASHTVPLDNLASDDISLNLVWVGSMLREGTFFEQSRWDVSKQELRLRARLHTIYGLTLEDFKHQERVESLCTVYTMRNYSDQNDYGPFINDGTGRVDWTIVRSIQHLISLHFIPRPQTSTGENATMKEPYIPSPMSLPFCCSVLDSIEVSLDDVDDWAGVEGDWRYAFCFCDHRKLLAFNNYPYPDGSLRRGRGVFEDADFTEAFNPLELSLHITDAEYDEDHPTRPIIHFKGISKADETDVEGTVRISSEGHIKWQFVSDDTWSCQGVQVGNIRSVYGVLGIWTTTQHEQSDPVGPFWLHKAIGSPPWVLGV</sequence>
<evidence type="ECO:0000313" key="1">
    <source>
        <dbReference type="EMBL" id="KAI0086927.1"/>
    </source>
</evidence>
<keyword evidence="2" id="KW-1185">Reference proteome</keyword>